<accession>A0A0M2NG24</accession>
<organism evidence="5 6">
    <name type="scientific">Christensenella hongkongensis</name>
    <dbReference type="NCBI Taxonomy" id="270498"/>
    <lineage>
        <taxon>Bacteria</taxon>
        <taxon>Bacillati</taxon>
        <taxon>Bacillota</taxon>
        <taxon>Clostridia</taxon>
        <taxon>Christensenellales</taxon>
        <taxon>Christensenellaceae</taxon>
        <taxon>Christensenella</taxon>
    </lineage>
</organism>
<dbReference type="EMBL" id="LAYJ01000115">
    <property type="protein sequence ID" value="KKI49916.1"/>
    <property type="molecule type" value="Genomic_DNA"/>
</dbReference>
<evidence type="ECO:0000313" key="6">
    <source>
        <dbReference type="Proteomes" id="UP000034076"/>
    </source>
</evidence>
<dbReference type="RefSeq" id="WP_046444351.1">
    <property type="nucleotide sequence ID" value="NZ_LLYX01000018.1"/>
</dbReference>
<dbReference type="Gene3D" id="1.10.10.10">
    <property type="entry name" value="Winged helix-like DNA-binding domain superfamily/Winged helix DNA-binding domain"/>
    <property type="match status" value="1"/>
</dbReference>
<comment type="similarity">
    <text evidence="2">Belongs to the ROK (NagC/XylR) family.</text>
</comment>
<evidence type="ECO:0000259" key="4">
    <source>
        <dbReference type="Pfam" id="PF12802"/>
    </source>
</evidence>
<protein>
    <submittedName>
        <fullName evidence="5">Putative ROK-family transcriptional regulator</fullName>
    </submittedName>
</protein>
<dbReference type="GO" id="GO:0003700">
    <property type="term" value="F:DNA-binding transcription factor activity"/>
    <property type="evidence" value="ECO:0007669"/>
    <property type="project" value="InterPro"/>
</dbReference>
<dbReference type="Pfam" id="PF00480">
    <property type="entry name" value="ROK"/>
    <property type="match status" value="1"/>
</dbReference>
<dbReference type="InterPro" id="IPR036388">
    <property type="entry name" value="WH-like_DNA-bd_sf"/>
</dbReference>
<comment type="function">
    <text evidence="1">Transcriptional repressor of xylose-utilizing enzymes.</text>
</comment>
<sequence length="409" mass="45900">MLDMSKLELSEKDRNQLQILDELISHEKVSASDIVSKIGISAATISRVFRNLKDKELIKYLGKEKTEKGRSPELFSINDEYGYMIHFYMTSSVIYGYLINIRGHVAGRYSIKYNQQGTLEELLAIIEKVKNELIGMNAQRSLRILAAGFSLPGVINPKSRMVHKIPDVYLLSDTRFFDYAERILGVPVIVNNVSWLATVGEKASVYPFVKDMAYITITQSTGIGMGIMIDNNLVKGGRNYAGEVGQTYFDNNCSFEEYVKGKGQLESEASLQTLYNRIEDELRAGKCGLLKQVMEEQDTDTMTLELLEEAAVKGDQDVKKVFDKTLKAWAMIIINIDLMINPELIVIGGSISTGNQYILTSLNEMFSRLGLFKPDIRLSVHGENAQLIGGIQALKEYAFNQVIIKEVIS</sequence>
<dbReference type="CDD" id="cd00090">
    <property type="entry name" value="HTH_ARSR"/>
    <property type="match status" value="1"/>
</dbReference>
<dbReference type="SUPFAM" id="SSF53067">
    <property type="entry name" value="Actin-like ATPase domain"/>
    <property type="match status" value="1"/>
</dbReference>
<dbReference type="InterPro" id="IPR011991">
    <property type="entry name" value="ArsR-like_HTH"/>
</dbReference>
<keyword evidence="3" id="KW-0859">Xylose metabolism</keyword>
<name>A0A0M2NG24_9FIRM</name>
<keyword evidence="3" id="KW-0119">Carbohydrate metabolism</keyword>
<evidence type="ECO:0000256" key="2">
    <source>
        <dbReference type="ARBA" id="ARBA00006479"/>
    </source>
</evidence>
<dbReference type="STRING" id="270498.CHK_2532"/>
<dbReference type="PANTHER" id="PTHR18964">
    <property type="entry name" value="ROK (REPRESSOR, ORF, KINASE) FAMILY"/>
    <property type="match status" value="1"/>
</dbReference>
<dbReference type="InterPro" id="IPR043129">
    <property type="entry name" value="ATPase_NBD"/>
</dbReference>
<reference evidence="5 6" key="1">
    <citation type="submission" date="2015-04" db="EMBL/GenBank/DDBJ databases">
        <title>Draft genome sequence of bacteremic isolate Catabacter hongkongensis type strain HKU16T.</title>
        <authorList>
            <person name="Lau S.K."/>
            <person name="Teng J.L."/>
            <person name="Huang Y."/>
            <person name="Curreem S.O."/>
            <person name="Tsui S.K."/>
            <person name="Woo P.C."/>
        </authorList>
    </citation>
    <scope>NUCLEOTIDE SEQUENCE [LARGE SCALE GENOMIC DNA]</scope>
    <source>
        <strain evidence="5 6">HKU16</strain>
    </source>
</reference>
<dbReference type="InterPro" id="IPR000600">
    <property type="entry name" value="ROK"/>
</dbReference>
<comment type="caution">
    <text evidence="5">The sequence shown here is derived from an EMBL/GenBank/DDBJ whole genome shotgun (WGS) entry which is preliminary data.</text>
</comment>
<dbReference type="InterPro" id="IPR000835">
    <property type="entry name" value="HTH_MarR-typ"/>
</dbReference>
<dbReference type="SUPFAM" id="SSF46785">
    <property type="entry name" value="Winged helix' DNA-binding domain"/>
    <property type="match status" value="1"/>
</dbReference>
<dbReference type="Gene3D" id="3.30.420.40">
    <property type="match status" value="2"/>
</dbReference>
<dbReference type="PANTHER" id="PTHR18964:SF149">
    <property type="entry name" value="BIFUNCTIONAL UDP-N-ACETYLGLUCOSAMINE 2-EPIMERASE_N-ACETYLMANNOSAMINE KINASE"/>
    <property type="match status" value="1"/>
</dbReference>
<evidence type="ECO:0000256" key="1">
    <source>
        <dbReference type="ARBA" id="ARBA00002486"/>
    </source>
</evidence>
<dbReference type="GO" id="GO:0042732">
    <property type="term" value="P:D-xylose metabolic process"/>
    <property type="evidence" value="ECO:0007669"/>
    <property type="project" value="UniProtKB-KW"/>
</dbReference>
<feature type="domain" description="HTH marR-type" evidence="4">
    <location>
        <begin position="14"/>
        <end position="59"/>
    </location>
</feature>
<dbReference type="Pfam" id="PF12802">
    <property type="entry name" value="MarR_2"/>
    <property type="match status" value="1"/>
</dbReference>
<evidence type="ECO:0000256" key="3">
    <source>
        <dbReference type="ARBA" id="ARBA00022629"/>
    </source>
</evidence>
<dbReference type="AlphaFoldDB" id="A0A0M2NG24"/>
<keyword evidence="6" id="KW-1185">Reference proteome</keyword>
<proteinExistence type="inferred from homology"/>
<dbReference type="InterPro" id="IPR036390">
    <property type="entry name" value="WH_DNA-bd_sf"/>
</dbReference>
<dbReference type="Proteomes" id="UP000034076">
    <property type="component" value="Unassembled WGS sequence"/>
</dbReference>
<gene>
    <name evidence="5" type="ORF">CHK_2532</name>
</gene>
<evidence type="ECO:0000313" key="5">
    <source>
        <dbReference type="EMBL" id="KKI49916.1"/>
    </source>
</evidence>